<evidence type="ECO:0000313" key="12">
    <source>
        <dbReference type="Proteomes" id="UP000316079"/>
    </source>
</evidence>
<keyword evidence="7" id="KW-1133">Transmembrane helix</keyword>
<dbReference type="Proteomes" id="UP000316079">
    <property type="component" value="Unassembled WGS sequence"/>
</dbReference>
<dbReference type="GO" id="GO:0005031">
    <property type="term" value="F:tumor necrosis factor receptor activity"/>
    <property type="evidence" value="ECO:0007669"/>
    <property type="project" value="TreeGrafter"/>
</dbReference>
<dbReference type="GO" id="GO:0006954">
    <property type="term" value="P:inflammatory response"/>
    <property type="evidence" value="ECO:0007669"/>
    <property type="project" value="TreeGrafter"/>
</dbReference>
<evidence type="ECO:0000256" key="5">
    <source>
        <dbReference type="ARBA" id="ARBA00023180"/>
    </source>
</evidence>
<keyword evidence="2 8" id="KW-0732">Signal</keyword>
<dbReference type="Pfam" id="PF00531">
    <property type="entry name" value="Death"/>
    <property type="match status" value="1"/>
</dbReference>
<keyword evidence="7" id="KW-0812">Transmembrane</keyword>
<dbReference type="OrthoDB" id="9940478at2759"/>
<dbReference type="PANTHER" id="PTHR46861">
    <property type="entry name" value="TUMOR NECROSIS FACTOR RECEPTOR SUPERFAMILY MEMBER 1A"/>
    <property type="match status" value="1"/>
</dbReference>
<feature type="chain" id="PRO_5021965542" description="Death domain-containing protein" evidence="8">
    <location>
        <begin position="26"/>
        <end position="381"/>
    </location>
</feature>
<feature type="disulfide bond" evidence="6">
    <location>
        <begin position="45"/>
        <end position="60"/>
    </location>
</feature>
<keyword evidence="5" id="KW-0325">Glycoprotein</keyword>
<dbReference type="Gene3D" id="2.10.50.10">
    <property type="entry name" value="Tumor Necrosis Factor Receptor, subunit A, domain 2"/>
    <property type="match status" value="1"/>
</dbReference>
<dbReference type="PROSITE" id="PS50050">
    <property type="entry name" value="TNFR_NGFR_2"/>
    <property type="match status" value="1"/>
</dbReference>
<feature type="domain" description="Death" evidence="9">
    <location>
        <begin position="291"/>
        <end position="373"/>
    </location>
</feature>
<keyword evidence="3" id="KW-0677">Repeat</keyword>
<reference evidence="11 12" key="1">
    <citation type="journal article" date="2019" name="Sci. Data">
        <title>Hybrid genome assembly and annotation of Danionella translucida.</title>
        <authorList>
            <person name="Kadobianskyi M."/>
            <person name="Schulze L."/>
            <person name="Schuelke M."/>
            <person name="Judkewitz B."/>
        </authorList>
    </citation>
    <scope>NUCLEOTIDE SEQUENCE [LARGE SCALE GENOMIC DNA]</scope>
    <source>
        <strain evidence="11 12">Bolton</strain>
    </source>
</reference>
<accession>A0A553R369</accession>
<dbReference type="EMBL" id="SRMA01025274">
    <property type="protein sequence ID" value="TRY96626.1"/>
    <property type="molecule type" value="Genomic_DNA"/>
</dbReference>
<keyword evidence="12" id="KW-1185">Reference proteome</keyword>
<dbReference type="SMART" id="SM00005">
    <property type="entry name" value="DEATH"/>
    <property type="match status" value="1"/>
</dbReference>
<organism evidence="11 12">
    <name type="scientific">Danionella cerebrum</name>
    <dbReference type="NCBI Taxonomy" id="2873325"/>
    <lineage>
        <taxon>Eukaryota</taxon>
        <taxon>Metazoa</taxon>
        <taxon>Chordata</taxon>
        <taxon>Craniata</taxon>
        <taxon>Vertebrata</taxon>
        <taxon>Euteleostomi</taxon>
        <taxon>Actinopterygii</taxon>
        <taxon>Neopterygii</taxon>
        <taxon>Teleostei</taxon>
        <taxon>Ostariophysi</taxon>
        <taxon>Cypriniformes</taxon>
        <taxon>Danionidae</taxon>
        <taxon>Danioninae</taxon>
        <taxon>Danionella</taxon>
    </lineage>
</organism>
<evidence type="ECO:0000256" key="6">
    <source>
        <dbReference type="PROSITE-ProRule" id="PRU00206"/>
    </source>
</evidence>
<dbReference type="SUPFAM" id="SSF47986">
    <property type="entry name" value="DEATH domain"/>
    <property type="match status" value="1"/>
</dbReference>
<dbReference type="InterPro" id="IPR001368">
    <property type="entry name" value="TNFR/NGFR_Cys_rich_reg"/>
</dbReference>
<dbReference type="InterPro" id="IPR052493">
    <property type="entry name" value="TNFRSF1A"/>
</dbReference>
<name>A0A553R369_9TELE</name>
<dbReference type="SMART" id="SM00208">
    <property type="entry name" value="TNFR"/>
    <property type="match status" value="2"/>
</dbReference>
<dbReference type="GO" id="GO:0043120">
    <property type="term" value="F:tumor necrosis factor binding"/>
    <property type="evidence" value="ECO:0007669"/>
    <property type="project" value="TreeGrafter"/>
</dbReference>
<dbReference type="GO" id="GO:0006915">
    <property type="term" value="P:apoptotic process"/>
    <property type="evidence" value="ECO:0007669"/>
    <property type="project" value="UniProtKB-KW"/>
</dbReference>
<protein>
    <recommendedName>
        <fullName evidence="13">Death domain-containing protein</fullName>
    </recommendedName>
</protein>
<dbReference type="PROSITE" id="PS50017">
    <property type="entry name" value="DEATH_DOMAIN"/>
    <property type="match status" value="1"/>
</dbReference>
<evidence type="ECO:0000256" key="2">
    <source>
        <dbReference type="ARBA" id="ARBA00022729"/>
    </source>
</evidence>
<feature type="transmembrane region" description="Helical" evidence="7">
    <location>
        <begin position="179"/>
        <end position="200"/>
    </location>
</feature>
<feature type="signal peptide" evidence="8">
    <location>
        <begin position="1"/>
        <end position="25"/>
    </location>
</feature>
<comment type="caution">
    <text evidence="6">Lacks conserved residue(s) required for the propagation of feature annotation.</text>
</comment>
<sequence length="381" mass="43001">MTVSSLCFYLQVSILYIAPFSQSLASTNKWCEAGYYKKQNHCVKCESGFFNDKPNVLSYCSRCTDSCDEDGFEVVHKNCTATQDLECVCKSGFYRSDDFCKPCHICRSDCGDVCNKPTTTTTTRAITTTATAAITTTSVACGDGYFQDGGECKSCVEIKCKNESCQRFCSSSESTGLPALWLVSLIIFAFLGCIFFLLVISCRRKWFCWQNKDQDVAGPPNLQNEQDQANDIIINSIMEKVVSASSETTMKTQRSYPRRFLSGDLHSIISPLIADRNPKLMQALQKESWPAPVLYIIIREIPVSRWKEFLRQLSVSDDEMERVELEPGLSYLEKQYLMLRLWTQSCGAKLEKIYSTLHYMNLSGCAQELQEKLEQLQGSSS</sequence>
<evidence type="ECO:0000259" key="10">
    <source>
        <dbReference type="PROSITE" id="PS50050"/>
    </source>
</evidence>
<feature type="domain" description="TNFR-Cys" evidence="10">
    <location>
        <begin position="44"/>
        <end position="87"/>
    </location>
</feature>
<evidence type="ECO:0000259" key="9">
    <source>
        <dbReference type="PROSITE" id="PS50017"/>
    </source>
</evidence>
<evidence type="ECO:0000256" key="7">
    <source>
        <dbReference type="SAM" id="Phobius"/>
    </source>
</evidence>
<keyword evidence="1" id="KW-0053">Apoptosis</keyword>
<evidence type="ECO:0000256" key="3">
    <source>
        <dbReference type="ARBA" id="ARBA00022737"/>
    </source>
</evidence>
<dbReference type="GO" id="GO:0045121">
    <property type="term" value="C:membrane raft"/>
    <property type="evidence" value="ECO:0007669"/>
    <property type="project" value="TreeGrafter"/>
</dbReference>
<comment type="caution">
    <text evidence="11">The sequence shown here is derived from an EMBL/GenBank/DDBJ whole genome shotgun (WGS) entry which is preliminary data.</text>
</comment>
<dbReference type="Gene3D" id="1.10.533.10">
    <property type="entry name" value="Death Domain, Fas"/>
    <property type="match status" value="1"/>
</dbReference>
<dbReference type="GO" id="GO:0043235">
    <property type="term" value="C:receptor complex"/>
    <property type="evidence" value="ECO:0007669"/>
    <property type="project" value="TreeGrafter"/>
</dbReference>
<gene>
    <name evidence="11" type="ORF">DNTS_024252</name>
</gene>
<evidence type="ECO:0008006" key="13">
    <source>
        <dbReference type="Google" id="ProtNLM"/>
    </source>
</evidence>
<dbReference type="STRING" id="623744.A0A553R369"/>
<keyword evidence="4 6" id="KW-1015">Disulfide bond</keyword>
<dbReference type="InterPro" id="IPR000488">
    <property type="entry name" value="Death_dom"/>
</dbReference>
<proteinExistence type="predicted"/>
<evidence type="ECO:0000256" key="1">
    <source>
        <dbReference type="ARBA" id="ARBA00022703"/>
    </source>
</evidence>
<dbReference type="InterPro" id="IPR011029">
    <property type="entry name" value="DEATH-like_dom_sf"/>
</dbReference>
<evidence type="ECO:0000256" key="4">
    <source>
        <dbReference type="ARBA" id="ARBA00023157"/>
    </source>
</evidence>
<dbReference type="AlphaFoldDB" id="A0A553R369"/>
<feature type="repeat" description="TNFR-Cys" evidence="6">
    <location>
        <begin position="44"/>
        <end position="87"/>
    </location>
</feature>
<evidence type="ECO:0000256" key="8">
    <source>
        <dbReference type="SAM" id="SignalP"/>
    </source>
</evidence>
<keyword evidence="7" id="KW-0472">Membrane</keyword>
<dbReference type="PANTHER" id="PTHR46861:SF1">
    <property type="entry name" value="TUMOR NECROSIS FACTOR RECEPTOR SUPERFAMILY MEMBER 1A"/>
    <property type="match status" value="1"/>
</dbReference>
<evidence type="ECO:0000313" key="11">
    <source>
        <dbReference type="EMBL" id="TRY96626.1"/>
    </source>
</evidence>